<gene>
    <name evidence="3" type="ORF">CKAN_02433900</name>
</gene>
<dbReference type="PANTHER" id="PTHR24286">
    <property type="entry name" value="CYTOCHROME P450 26"/>
    <property type="match status" value="1"/>
</dbReference>
<dbReference type="GO" id="GO:0016132">
    <property type="term" value="P:brassinosteroid biosynthetic process"/>
    <property type="evidence" value="ECO:0007669"/>
    <property type="project" value="TreeGrafter"/>
</dbReference>
<dbReference type="PANTHER" id="PTHR24286:SF11">
    <property type="entry name" value="CYTOCHROME P450, FAMILY 87, SUBFAMILY A, POLYPEPTIDE 2"/>
    <property type="match status" value="1"/>
</dbReference>
<dbReference type="GO" id="GO:0010268">
    <property type="term" value="P:brassinosteroid homeostasis"/>
    <property type="evidence" value="ECO:0007669"/>
    <property type="project" value="TreeGrafter"/>
</dbReference>
<dbReference type="GO" id="GO:0005506">
    <property type="term" value="F:iron ion binding"/>
    <property type="evidence" value="ECO:0007669"/>
    <property type="project" value="InterPro"/>
</dbReference>
<dbReference type="GO" id="GO:0004497">
    <property type="term" value="F:monooxygenase activity"/>
    <property type="evidence" value="ECO:0007669"/>
    <property type="project" value="InterPro"/>
</dbReference>
<dbReference type="SUPFAM" id="SSF48264">
    <property type="entry name" value="Cytochrome P450"/>
    <property type="match status" value="1"/>
</dbReference>
<keyword evidence="1" id="KW-0479">Metal-binding</keyword>
<dbReference type="Pfam" id="PF00067">
    <property type="entry name" value="p450"/>
    <property type="match status" value="1"/>
</dbReference>
<keyword evidence="4" id="KW-1185">Reference proteome</keyword>
<accession>A0A443PW78</accession>
<keyword evidence="2" id="KW-0408">Iron</keyword>
<evidence type="ECO:0000256" key="1">
    <source>
        <dbReference type="ARBA" id="ARBA00022723"/>
    </source>
</evidence>
<evidence type="ECO:0000256" key="2">
    <source>
        <dbReference type="ARBA" id="ARBA00023004"/>
    </source>
</evidence>
<dbReference type="InterPro" id="IPR036396">
    <property type="entry name" value="Cyt_P450_sf"/>
</dbReference>
<dbReference type="Proteomes" id="UP000283530">
    <property type="component" value="Unassembled WGS sequence"/>
</dbReference>
<dbReference type="Gene3D" id="1.10.630.10">
    <property type="entry name" value="Cytochrome P450"/>
    <property type="match status" value="1"/>
</dbReference>
<dbReference type="EMBL" id="QPKB01000011">
    <property type="protein sequence ID" value="RWR95018.1"/>
    <property type="molecule type" value="Genomic_DNA"/>
</dbReference>
<dbReference type="GO" id="GO:0016705">
    <property type="term" value="F:oxidoreductase activity, acting on paired donors, with incorporation or reduction of molecular oxygen"/>
    <property type="evidence" value="ECO:0007669"/>
    <property type="project" value="InterPro"/>
</dbReference>
<name>A0A443PW78_9MAGN</name>
<sequence length="295" mass="33321">MHIYEITSQKSGHLPFHLNRIGALPTTHFNYEASSSAGNHENCCKRCFGRDSITTAAVTAGPGCCQYICDKQEGRLFQSWYPDTFTEIFGRQNVGSIHGFMYKYIKSLILSLFGVESLKEHLLPEINRFAHTTLTSWSGQPSIEVKDATAAMIFELTAKKLISYDPITCSSSNLREKFVAFIEGLISFPINIPGTAYYKCIQGRKNAMRVLKKMIEQRRSSPERRKGDFFDRVIDELQKDRSMLTEATALDLIFVLLFASYETTSLALTMAIKYLSEHPQVLDKLTSLVAGKKKN</sequence>
<dbReference type="AlphaFoldDB" id="A0A443PW78"/>
<dbReference type="GO" id="GO:0020037">
    <property type="term" value="F:heme binding"/>
    <property type="evidence" value="ECO:0007669"/>
    <property type="project" value="InterPro"/>
</dbReference>
<dbReference type="GO" id="GO:0016125">
    <property type="term" value="P:sterol metabolic process"/>
    <property type="evidence" value="ECO:0007669"/>
    <property type="project" value="TreeGrafter"/>
</dbReference>
<evidence type="ECO:0000313" key="4">
    <source>
        <dbReference type="Proteomes" id="UP000283530"/>
    </source>
</evidence>
<evidence type="ECO:0000313" key="3">
    <source>
        <dbReference type="EMBL" id="RWR95018.1"/>
    </source>
</evidence>
<reference evidence="3 4" key="1">
    <citation type="journal article" date="2019" name="Nat. Plants">
        <title>Stout camphor tree genome fills gaps in understanding of flowering plant genome evolution.</title>
        <authorList>
            <person name="Chaw S.M."/>
            <person name="Liu Y.C."/>
            <person name="Wu Y.W."/>
            <person name="Wang H.Y."/>
            <person name="Lin C.I."/>
            <person name="Wu C.S."/>
            <person name="Ke H.M."/>
            <person name="Chang L.Y."/>
            <person name="Hsu C.Y."/>
            <person name="Yang H.T."/>
            <person name="Sudianto E."/>
            <person name="Hsu M.H."/>
            <person name="Wu K.P."/>
            <person name="Wang L.N."/>
            <person name="Leebens-Mack J.H."/>
            <person name="Tsai I.J."/>
        </authorList>
    </citation>
    <scope>NUCLEOTIDE SEQUENCE [LARGE SCALE GENOMIC DNA]</scope>
    <source>
        <strain evidence="4">cv. Chaw 1501</strain>
        <tissue evidence="3">Young leaves</tissue>
    </source>
</reference>
<dbReference type="InterPro" id="IPR001128">
    <property type="entry name" value="Cyt_P450"/>
</dbReference>
<comment type="caution">
    <text evidence="3">The sequence shown here is derived from an EMBL/GenBank/DDBJ whole genome shotgun (WGS) entry which is preliminary data.</text>
</comment>
<protein>
    <submittedName>
        <fullName evidence="3">Cytochrome P450 87A3 isoform X1</fullName>
    </submittedName>
</protein>
<dbReference type="OrthoDB" id="1372046at2759"/>
<proteinExistence type="predicted"/>
<organism evidence="3 4">
    <name type="scientific">Cinnamomum micranthum f. kanehirae</name>
    <dbReference type="NCBI Taxonomy" id="337451"/>
    <lineage>
        <taxon>Eukaryota</taxon>
        <taxon>Viridiplantae</taxon>
        <taxon>Streptophyta</taxon>
        <taxon>Embryophyta</taxon>
        <taxon>Tracheophyta</taxon>
        <taxon>Spermatophyta</taxon>
        <taxon>Magnoliopsida</taxon>
        <taxon>Magnoliidae</taxon>
        <taxon>Laurales</taxon>
        <taxon>Lauraceae</taxon>
        <taxon>Cinnamomum</taxon>
    </lineage>
</organism>
<dbReference type="STRING" id="337451.A0A443PW78"/>